<protein>
    <recommendedName>
        <fullName evidence="4">Ricin B lectin domain-containing protein</fullName>
    </recommendedName>
</protein>
<feature type="signal peptide" evidence="1">
    <location>
        <begin position="1"/>
        <end position="19"/>
    </location>
</feature>
<organism evidence="2 3">
    <name type="scientific">Calocera cornea HHB12733</name>
    <dbReference type="NCBI Taxonomy" id="1353952"/>
    <lineage>
        <taxon>Eukaryota</taxon>
        <taxon>Fungi</taxon>
        <taxon>Dikarya</taxon>
        <taxon>Basidiomycota</taxon>
        <taxon>Agaricomycotina</taxon>
        <taxon>Dacrymycetes</taxon>
        <taxon>Dacrymycetales</taxon>
        <taxon>Dacrymycetaceae</taxon>
        <taxon>Calocera</taxon>
    </lineage>
</organism>
<dbReference type="InParanoid" id="A0A165DKY8"/>
<gene>
    <name evidence="2" type="ORF">CALCODRAFT_64600</name>
</gene>
<dbReference type="AlphaFoldDB" id="A0A165DKY8"/>
<reference evidence="2 3" key="1">
    <citation type="journal article" date="2016" name="Mol. Biol. Evol.">
        <title>Comparative Genomics of Early-Diverging Mushroom-Forming Fungi Provides Insights into the Origins of Lignocellulose Decay Capabilities.</title>
        <authorList>
            <person name="Nagy L.G."/>
            <person name="Riley R."/>
            <person name="Tritt A."/>
            <person name="Adam C."/>
            <person name="Daum C."/>
            <person name="Floudas D."/>
            <person name="Sun H."/>
            <person name="Yadav J.S."/>
            <person name="Pangilinan J."/>
            <person name="Larsson K.H."/>
            <person name="Matsuura K."/>
            <person name="Barry K."/>
            <person name="Labutti K."/>
            <person name="Kuo R."/>
            <person name="Ohm R.A."/>
            <person name="Bhattacharya S.S."/>
            <person name="Shirouzu T."/>
            <person name="Yoshinaga Y."/>
            <person name="Martin F.M."/>
            <person name="Grigoriev I.V."/>
            <person name="Hibbett D.S."/>
        </authorList>
    </citation>
    <scope>NUCLEOTIDE SEQUENCE [LARGE SCALE GENOMIC DNA]</scope>
    <source>
        <strain evidence="2 3">HHB12733</strain>
    </source>
</reference>
<feature type="chain" id="PRO_5007856636" description="Ricin B lectin domain-containing protein" evidence="1">
    <location>
        <begin position="20"/>
        <end position="198"/>
    </location>
</feature>
<evidence type="ECO:0000256" key="1">
    <source>
        <dbReference type="SAM" id="SignalP"/>
    </source>
</evidence>
<dbReference type="Proteomes" id="UP000076842">
    <property type="component" value="Unassembled WGS sequence"/>
</dbReference>
<proteinExistence type="predicted"/>
<evidence type="ECO:0000313" key="3">
    <source>
        <dbReference type="Proteomes" id="UP000076842"/>
    </source>
</evidence>
<accession>A0A165DKY8</accession>
<evidence type="ECO:0000313" key="2">
    <source>
        <dbReference type="EMBL" id="KZT53041.1"/>
    </source>
</evidence>
<keyword evidence="1" id="KW-0732">Signal</keyword>
<sequence>MFAFRALATTLSWAASTYASPLIVGLISCKPYTSGALDYSTSAFAPLGGYRTTTIGHQELTVDVENAACSGLAGQAFQFETCTSTFMNYTATPTIKYGIVKDVASGQCLVEDENNLTLQDCWYSDDSGQVLQYFAFGGPVFASTLTLVRQRYDGSNPLGLHLAPTAPPSPLVDFAVTLETPETTVENVLYLESVTSCV</sequence>
<name>A0A165DKY8_9BASI</name>
<dbReference type="EMBL" id="KV424048">
    <property type="protein sequence ID" value="KZT53041.1"/>
    <property type="molecule type" value="Genomic_DNA"/>
</dbReference>
<dbReference type="OrthoDB" id="3349148at2759"/>
<keyword evidence="3" id="KW-1185">Reference proteome</keyword>
<evidence type="ECO:0008006" key="4">
    <source>
        <dbReference type="Google" id="ProtNLM"/>
    </source>
</evidence>
<dbReference type="PROSITE" id="PS51257">
    <property type="entry name" value="PROKAR_LIPOPROTEIN"/>
    <property type="match status" value="1"/>
</dbReference>